<dbReference type="PANTHER" id="PTHR28094:SF1">
    <property type="entry name" value="MEIOTICALLY UP-REGULATED GENE 113 PROTEIN"/>
    <property type="match status" value="1"/>
</dbReference>
<comment type="caution">
    <text evidence="3">The sequence shown here is derived from an EMBL/GenBank/DDBJ whole genome shotgun (WGS) entry which is preliminary data.</text>
</comment>
<evidence type="ECO:0000313" key="3">
    <source>
        <dbReference type="EMBL" id="KAF1846307.1"/>
    </source>
</evidence>
<dbReference type="RefSeq" id="XP_040788870.1">
    <property type="nucleotide sequence ID" value="XM_040933506.1"/>
</dbReference>
<name>A0A9P4L9F0_9PLEO</name>
<feature type="region of interest" description="Disordered" evidence="1">
    <location>
        <begin position="155"/>
        <end position="179"/>
    </location>
</feature>
<keyword evidence="4" id="KW-1185">Reference proteome</keyword>
<feature type="compositionally biased region" description="Low complexity" evidence="1">
    <location>
        <begin position="225"/>
        <end position="235"/>
    </location>
</feature>
<feature type="domain" description="Bacteriophage T5 Orf172 DNA-binding" evidence="2">
    <location>
        <begin position="312"/>
        <end position="397"/>
    </location>
</feature>
<dbReference type="AlphaFoldDB" id="A0A9P4L9F0"/>
<feature type="compositionally biased region" description="Polar residues" evidence="1">
    <location>
        <begin position="60"/>
        <end position="80"/>
    </location>
</feature>
<evidence type="ECO:0000256" key="1">
    <source>
        <dbReference type="SAM" id="MobiDB-lite"/>
    </source>
</evidence>
<sequence length="545" mass="61840">MASRTPPPGLAAPSIPHKFRRSSRSSLSPSPNLYRQALDASTPADEGSPTARRNPKHTTTEMMTPTRQASPPTTSVLQQPTTPPKNRPTLTREVASAPEFTRKANIEGFNDSPITMSEWYKPTPCGRRSYSRKFYMDKHVLECPYCKTALQEQAREQHSTQRMSVPSETFGTEKDTNDKQGAVDMLEEEGDSGLTEIGASDRIRNLECGPKQLATPANGQRSPDESTSTSSQDESVPVKIAVTTKLSASPKPKKSKTPLDLEDEPSPDEQTKNQTSNLPKDATGVQRRLREAFESTLTPKDREGYVYIFRDPTRPDLRKIGRSFSPESRLKQVEYKCGLKLVLVHDRRVGYYTRTERLIHAELTDLCHPYTCKTCGAKHGEWFQLDDHTSRASVDKWVNFMRVESPYDLVSKELHLFWRHWVAKREPLFTEGFDVKNLRKTWAHILSPSSLDRLNYQIENLSAHSVWGTLWKFSWQVNAVLAWTTAFVVFQHPSTFVAMFVSISCTFMRMSQDLQQVRQSSPSPQNTSTTQQKGPRPRTPQQKHP</sequence>
<feature type="compositionally biased region" description="Low complexity" evidence="1">
    <location>
        <begin position="519"/>
        <end position="532"/>
    </location>
</feature>
<dbReference type="EMBL" id="ML976616">
    <property type="protein sequence ID" value="KAF1846307.1"/>
    <property type="molecule type" value="Genomic_DNA"/>
</dbReference>
<dbReference type="OrthoDB" id="3511049at2759"/>
<feature type="region of interest" description="Disordered" evidence="1">
    <location>
        <begin position="210"/>
        <end position="286"/>
    </location>
</feature>
<dbReference type="SMART" id="SM00974">
    <property type="entry name" value="T5orf172"/>
    <property type="match status" value="1"/>
</dbReference>
<evidence type="ECO:0000259" key="2">
    <source>
        <dbReference type="SMART" id="SM00974"/>
    </source>
</evidence>
<reference evidence="3" key="1">
    <citation type="submission" date="2020-01" db="EMBL/GenBank/DDBJ databases">
        <authorList>
            <consortium name="DOE Joint Genome Institute"/>
            <person name="Haridas S."/>
            <person name="Albert R."/>
            <person name="Binder M."/>
            <person name="Bloem J."/>
            <person name="Labutti K."/>
            <person name="Salamov A."/>
            <person name="Andreopoulos B."/>
            <person name="Baker S.E."/>
            <person name="Barry K."/>
            <person name="Bills G."/>
            <person name="Bluhm B.H."/>
            <person name="Cannon C."/>
            <person name="Castanera R."/>
            <person name="Culley D.E."/>
            <person name="Daum C."/>
            <person name="Ezra D."/>
            <person name="Gonzalez J.B."/>
            <person name="Henrissat B."/>
            <person name="Kuo A."/>
            <person name="Liang C."/>
            <person name="Lipzen A."/>
            <person name="Lutzoni F."/>
            <person name="Magnuson J."/>
            <person name="Mondo S."/>
            <person name="Nolan M."/>
            <person name="Ohm R."/>
            <person name="Pangilinan J."/>
            <person name="Park H.-J."/>
            <person name="Ramirez L."/>
            <person name="Alfaro M."/>
            <person name="Sun H."/>
            <person name="Tritt A."/>
            <person name="Yoshinaga Y."/>
            <person name="Zwiers L.-H."/>
            <person name="Turgeon B.G."/>
            <person name="Goodwin S.B."/>
            <person name="Spatafora J.W."/>
            <person name="Crous P.W."/>
            <person name="Grigoriev I.V."/>
        </authorList>
    </citation>
    <scope>NUCLEOTIDE SEQUENCE</scope>
    <source>
        <strain evidence="3">CBS 394.84</strain>
    </source>
</reference>
<evidence type="ECO:0000313" key="4">
    <source>
        <dbReference type="Proteomes" id="UP000800039"/>
    </source>
</evidence>
<feature type="region of interest" description="Disordered" evidence="1">
    <location>
        <begin position="1"/>
        <end position="89"/>
    </location>
</feature>
<dbReference type="InterPro" id="IPR018306">
    <property type="entry name" value="Phage_T5_Orf172_DNA-bd"/>
</dbReference>
<dbReference type="InterPro" id="IPR053006">
    <property type="entry name" value="Meiosis_regulatory"/>
</dbReference>
<dbReference type="Proteomes" id="UP000800039">
    <property type="component" value="Unassembled WGS sequence"/>
</dbReference>
<gene>
    <name evidence="3" type="ORF">K460DRAFT_367115</name>
</gene>
<dbReference type="GeneID" id="63850757"/>
<feature type="region of interest" description="Disordered" evidence="1">
    <location>
        <begin position="516"/>
        <end position="545"/>
    </location>
</feature>
<proteinExistence type="predicted"/>
<feature type="compositionally biased region" description="Polar residues" evidence="1">
    <location>
        <begin position="160"/>
        <end position="170"/>
    </location>
</feature>
<feature type="compositionally biased region" description="Pro residues" evidence="1">
    <location>
        <begin position="1"/>
        <end position="10"/>
    </location>
</feature>
<dbReference type="PANTHER" id="PTHR28094">
    <property type="entry name" value="MEIOTICALLY UP-REGULATED GENE 113 PROTEIN"/>
    <property type="match status" value="1"/>
</dbReference>
<protein>
    <recommendedName>
        <fullName evidence="2">Bacteriophage T5 Orf172 DNA-binding domain-containing protein</fullName>
    </recommendedName>
</protein>
<organism evidence="3 4">
    <name type="scientific">Cucurbitaria berberidis CBS 394.84</name>
    <dbReference type="NCBI Taxonomy" id="1168544"/>
    <lineage>
        <taxon>Eukaryota</taxon>
        <taxon>Fungi</taxon>
        <taxon>Dikarya</taxon>
        <taxon>Ascomycota</taxon>
        <taxon>Pezizomycotina</taxon>
        <taxon>Dothideomycetes</taxon>
        <taxon>Pleosporomycetidae</taxon>
        <taxon>Pleosporales</taxon>
        <taxon>Pleosporineae</taxon>
        <taxon>Cucurbitariaceae</taxon>
        <taxon>Cucurbitaria</taxon>
    </lineage>
</organism>
<dbReference type="Pfam" id="PF10544">
    <property type="entry name" value="T5orf172"/>
    <property type="match status" value="1"/>
</dbReference>
<accession>A0A9P4L9F0</accession>